<dbReference type="PIRSF" id="PIRSF006250">
    <property type="entry name" value="NadC_ModD"/>
    <property type="match status" value="1"/>
</dbReference>
<dbReference type="InterPro" id="IPR036068">
    <property type="entry name" value="Nicotinate_pribotase-like_C"/>
</dbReference>
<evidence type="ECO:0000256" key="3">
    <source>
        <dbReference type="ARBA" id="ARBA00009400"/>
    </source>
</evidence>
<dbReference type="GO" id="GO:0005737">
    <property type="term" value="C:cytoplasm"/>
    <property type="evidence" value="ECO:0007669"/>
    <property type="project" value="TreeGrafter"/>
</dbReference>
<dbReference type="InterPro" id="IPR027277">
    <property type="entry name" value="NadC/ModD"/>
</dbReference>
<dbReference type="InterPro" id="IPR013785">
    <property type="entry name" value="Aldolase_TIM"/>
</dbReference>
<evidence type="ECO:0000256" key="12">
    <source>
        <dbReference type="PIRNR" id="PIRNR006250"/>
    </source>
</evidence>
<evidence type="ECO:0000256" key="7">
    <source>
        <dbReference type="ARBA" id="ARBA00022676"/>
    </source>
</evidence>
<protein>
    <recommendedName>
        <fullName evidence="11">Probable nicotinate-nucleotide pyrophosphorylase [carboxylating]</fullName>
        <ecNumber evidence="5">2.4.2.19</ecNumber>
    </recommendedName>
    <alternativeName>
        <fullName evidence="9">Quinolinate phosphoribosyltransferase [decarboxylating]</fullName>
    </alternativeName>
</protein>
<gene>
    <name evidence="16" type="ORF">EV659_104133</name>
</gene>
<dbReference type="Pfam" id="PF02749">
    <property type="entry name" value="QRPTase_N"/>
    <property type="match status" value="1"/>
</dbReference>
<dbReference type="GO" id="GO:0004514">
    <property type="term" value="F:nicotinate-nucleotide diphosphorylase (carboxylating) activity"/>
    <property type="evidence" value="ECO:0007669"/>
    <property type="project" value="UniProtKB-EC"/>
</dbReference>
<dbReference type="PANTHER" id="PTHR32179">
    <property type="entry name" value="NICOTINATE-NUCLEOTIDE PYROPHOSPHORYLASE [CARBOXYLATING]"/>
    <property type="match status" value="1"/>
</dbReference>
<comment type="catalytic activity">
    <reaction evidence="10">
        <text>nicotinate beta-D-ribonucleotide + CO2 + diphosphate = quinolinate + 5-phospho-alpha-D-ribose 1-diphosphate + 2 H(+)</text>
        <dbReference type="Rhea" id="RHEA:12733"/>
        <dbReference type="ChEBI" id="CHEBI:15378"/>
        <dbReference type="ChEBI" id="CHEBI:16526"/>
        <dbReference type="ChEBI" id="CHEBI:29959"/>
        <dbReference type="ChEBI" id="CHEBI:33019"/>
        <dbReference type="ChEBI" id="CHEBI:57502"/>
        <dbReference type="ChEBI" id="CHEBI:58017"/>
        <dbReference type="EC" id="2.4.2.19"/>
    </reaction>
</comment>
<dbReference type="FunFam" id="3.20.20.70:FF:000030">
    <property type="entry name" value="Nicotinate-nucleotide pyrophosphorylase, carboxylating"/>
    <property type="match status" value="1"/>
</dbReference>
<feature type="domain" description="Quinolinate phosphoribosyl transferase N-terminal" evidence="15">
    <location>
        <begin position="56"/>
        <end position="141"/>
    </location>
</feature>
<dbReference type="UniPathway" id="UPA00253">
    <property type="reaction ID" value="UER00331"/>
</dbReference>
<evidence type="ECO:0000256" key="5">
    <source>
        <dbReference type="ARBA" id="ARBA00011944"/>
    </source>
</evidence>
<dbReference type="Pfam" id="PF01729">
    <property type="entry name" value="QRPTase_C"/>
    <property type="match status" value="1"/>
</dbReference>
<evidence type="ECO:0000256" key="13">
    <source>
        <dbReference type="SAM" id="MobiDB-lite"/>
    </source>
</evidence>
<dbReference type="InterPro" id="IPR022412">
    <property type="entry name" value="Quinolinate_PRibosylTrfase_N"/>
</dbReference>
<dbReference type="NCBIfam" id="TIGR00078">
    <property type="entry name" value="nadC"/>
    <property type="match status" value="1"/>
</dbReference>
<evidence type="ECO:0000256" key="10">
    <source>
        <dbReference type="ARBA" id="ARBA00047445"/>
    </source>
</evidence>
<accession>A0A4R2PIH1</accession>
<feature type="region of interest" description="Disordered" evidence="13">
    <location>
        <begin position="1"/>
        <end position="29"/>
    </location>
</feature>
<dbReference type="SUPFAM" id="SSF51690">
    <property type="entry name" value="Nicotinate/Quinolinate PRTase C-terminal domain-like"/>
    <property type="match status" value="1"/>
</dbReference>
<dbReference type="EC" id="2.4.2.19" evidence="5"/>
<keyword evidence="8 12" id="KW-0808">Transferase</keyword>
<evidence type="ECO:0000256" key="6">
    <source>
        <dbReference type="ARBA" id="ARBA00022642"/>
    </source>
</evidence>
<dbReference type="Proteomes" id="UP000295399">
    <property type="component" value="Unassembled WGS sequence"/>
</dbReference>
<dbReference type="AlphaFoldDB" id="A0A4R2PIH1"/>
<comment type="subunit">
    <text evidence="4">Hexamer formed by 3 homodimers.</text>
</comment>
<dbReference type="PANTHER" id="PTHR32179:SF3">
    <property type="entry name" value="NICOTINATE-NUCLEOTIDE PYROPHOSPHORYLASE [CARBOXYLATING]"/>
    <property type="match status" value="1"/>
</dbReference>
<evidence type="ECO:0000256" key="4">
    <source>
        <dbReference type="ARBA" id="ARBA00011218"/>
    </source>
</evidence>
<evidence type="ECO:0000313" key="16">
    <source>
        <dbReference type="EMBL" id="TCP35282.1"/>
    </source>
</evidence>
<evidence type="ECO:0000256" key="9">
    <source>
        <dbReference type="ARBA" id="ARBA00033102"/>
    </source>
</evidence>
<evidence type="ECO:0000259" key="15">
    <source>
        <dbReference type="Pfam" id="PF02749"/>
    </source>
</evidence>
<keyword evidence="17" id="KW-1185">Reference proteome</keyword>
<dbReference type="Gene3D" id="3.90.1170.20">
    <property type="entry name" value="Quinolinate phosphoribosyl transferase, N-terminal domain"/>
    <property type="match status" value="1"/>
</dbReference>
<organism evidence="16 17">
    <name type="scientific">Rhodothalassium salexigens DSM 2132</name>
    <dbReference type="NCBI Taxonomy" id="1188247"/>
    <lineage>
        <taxon>Bacteria</taxon>
        <taxon>Pseudomonadati</taxon>
        <taxon>Pseudomonadota</taxon>
        <taxon>Alphaproteobacteria</taxon>
        <taxon>Rhodothalassiales</taxon>
        <taxon>Rhodothalassiaceae</taxon>
        <taxon>Rhodothalassium</taxon>
    </lineage>
</organism>
<dbReference type="EMBL" id="SLXO01000004">
    <property type="protein sequence ID" value="TCP35282.1"/>
    <property type="molecule type" value="Genomic_DNA"/>
</dbReference>
<dbReference type="GO" id="GO:0034213">
    <property type="term" value="P:quinolinate catabolic process"/>
    <property type="evidence" value="ECO:0007669"/>
    <property type="project" value="TreeGrafter"/>
</dbReference>
<proteinExistence type="inferred from homology"/>
<dbReference type="FunFam" id="3.90.1170.20:FF:000001">
    <property type="entry name" value="Nicotinate-nucleotide diphosphorylase (Carboxylating)"/>
    <property type="match status" value="1"/>
</dbReference>
<dbReference type="CDD" id="cd01572">
    <property type="entry name" value="QPRTase"/>
    <property type="match status" value="1"/>
</dbReference>
<comment type="caution">
    <text evidence="16">The sequence shown here is derived from an EMBL/GenBank/DDBJ whole genome shotgun (WGS) entry which is preliminary data.</text>
</comment>
<evidence type="ECO:0000256" key="8">
    <source>
        <dbReference type="ARBA" id="ARBA00022679"/>
    </source>
</evidence>
<dbReference type="GO" id="GO:0009435">
    <property type="term" value="P:NAD+ biosynthetic process"/>
    <property type="evidence" value="ECO:0007669"/>
    <property type="project" value="UniProtKB-UniPathway"/>
</dbReference>
<keyword evidence="6" id="KW-0662">Pyridine nucleotide biosynthesis</keyword>
<sequence length="312" mass="31720">MAPPPSSPSSDPVSAAGAAPAAAMASSGPLSPAETAAFVATLLREDGIDPATGRGDVTTDLAVPAAARAAASAVARETMVVAGLGLALAVFRALDPTLEIAARVRDGERLAAGETLFTVAGAARPILVGERAALNLLQHLSGIATLTRAYADAIDGTGTVLLDTRKTVPGLRRLAKYASRCGGAHNHRQGLADAILIKDNHIAAAGGVQAALDRVMAKTDLPIELECDNLDQVKTGLASGVSRLLLDNMDLSTMREAVSLAAGHVPLEASGGVTLTKIRSIAETGVDFVSVGRLTQSAHAIDIGLDFACSRD</sequence>
<dbReference type="InterPro" id="IPR004393">
    <property type="entry name" value="NadC"/>
</dbReference>
<dbReference type="SUPFAM" id="SSF54675">
    <property type="entry name" value="Nicotinate/Quinolinate PRTase N-terminal domain-like"/>
    <property type="match status" value="1"/>
</dbReference>
<evidence type="ECO:0000256" key="1">
    <source>
        <dbReference type="ARBA" id="ARBA00003237"/>
    </source>
</evidence>
<feature type="compositionally biased region" description="Low complexity" evidence="13">
    <location>
        <begin position="8"/>
        <end position="29"/>
    </location>
</feature>
<name>A0A4R2PIH1_RHOSA</name>
<dbReference type="InterPro" id="IPR002638">
    <property type="entry name" value="Quinolinate_PRibosylTrfase_C"/>
</dbReference>
<evidence type="ECO:0000256" key="11">
    <source>
        <dbReference type="ARBA" id="ARBA00069173"/>
    </source>
</evidence>
<comment type="similarity">
    <text evidence="3 12">Belongs to the NadC/ModD family.</text>
</comment>
<dbReference type="FunCoup" id="A0A4R2PIH1">
    <property type="interactions" value="536"/>
</dbReference>
<evidence type="ECO:0000256" key="2">
    <source>
        <dbReference type="ARBA" id="ARBA00004893"/>
    </source>
</evidence>
<evidence type="ECO:0000259" key="14">
    <source>
        <dbReference type="Pfam" id="PF01729"/>
    </source>
</evidence>
<dbReference type="InParanoid" id="A0A4R2PIH1"/>
<comment type="function">
    <text evidence="1">Involved in the catabolism of quinolinic acid (QA).</text>
</comment>
<evidence type="ECO:0000313" key="17">
    <source>
        <dbReference type="Proteomes" id="UP000295399"/>
    </source>
</evidence>
<feature type="domain" description="Quinolinate phosphoribosyl transferase C-terminal" evidence="14">
    <location>
        <begin position="143"/>
        <end position="306"/>
    </location>
</feature>
<dbReference type="InterPro" id="IPR037128">
    <property type="entry name" value="Quinolinate_PRibosylTase_N_sf"/>
</dbReference>
<reference evidence="16 17" key="1">
    <citation type="submission" date="2019-03" db="EMBL/GenBank/DDBJ databases">
        <title>Genomic Encyclopedia of Type Strains, Phase IV (KMG-IV): sequencing the most valuable type-strain genomes for metagenomic binning, comparative biology and taxonomic classification.</title>
        <authorList>
            <person name="Goeker M."/>
        </authorList>
    </citation>
    <scope>NUCLEOTIDE SEQUENCE [LARGE SCALE GENOMIC DNA]</scope>
    <source>
        <strain evidence="16 17">DSM 2132</strain>
    </source>
</reference>
<dbReference type="Gene3D" id="3.20.20.70">
    <property type="entry name" value="Aldolase class I"/>
    <property type="match status" value="1"/>
</dbReference>
<keyword evidence="7 12" id="KW-0328">Glycosyltransferase</keyword>
<comment type="pathway">
    <text evidence="2">Cofactor biosynthesis; NAD(+) biosynthesis; nicotinate D-ribonucleotide from quinolinate: step 1/1.</text>
</comment>